<dbReference type="InterPro" id="IPR051048">
    <property type="entry name" value="Peptidase_S8/S53_subtilisin"/>
</dbReference>
<evidence type="ECO:0000256" key="5">
    <source>
        <dbReference type="PROSITE-ProRule" id="PRU01240"/>
    </source>
</evidence>
<evidence type="ECO:0000313" key="10">
    <source>
        <dbReference type="EMBL" id="EMR04821.1"/>
    </source>
</evidence>
<organism evidence="10 11">
    <name type="scientific">Cesiribacter andamanensis AMV16</name>
    <dbReference type="NCBI Taxonomy" id="1279009"/>
    <lineage>
        <taxon>Bacteria</taxon>
        <taxon>Pseudomonadati</taxon>
        <taxon>Bacteroidota</taxon>
        <taxon>Cytophagia</taxon>
        <taxon>Cytophagales</taxon>
        <taxon>Cesiribacteraceae</taxon>
        <taxon>Cesiribacter</taxon>
    </lineage>
</organism>
<dbReference type="InterPro" id="IPR023828">
    <property type="entry name" value="Peptidase_S8_Ser-AS"/>
</dbReference>
<comment type="similarity">
    <text evidence="1 5 6">Belongs to the peptidase S8 family.</text>
</comment>
<dbReference type="NCBIfam" id="TIGR04183">
    <property type="entry name" value="Por_Secre_tail"/>
    <property type="match status" value="1"/>
</dbReference>
<dbReference type="GO" id="GO:0004252">
    <property type="term" value="F:serine-type endopeptidase activity"/>
    <property type="evidence" value="ECO:0007669"/>
    <property type="project" value="UniProtKB-UniRule"/>
</dbReference>
<dbReference type="PANTHER" id="PTHR43399:SF4">
    <property type="entry name" value="CELL WALL-ASSOCIATED PROTEASE"/>
    <property type="match status" value="1"/>
</dbReference>
<sequence>MYKKHQILFFLLLLCPFLLVAQPAKKKPQYEPGVVVFKLKEGYSSSTDSPDARKGAATPSQGAAERMKQLAGARALAAPFLKPATAKKGGQAQRHTKSVLDGIYQMELPEGLSVEEVVALLKLQPEVQYAEPYYLPELLETPNDPNFGSQSHLPIIKAPEAWAIQKGSRDIIIGILDTGVDFNHPDLQDNLHYNLNEIPNNGIDDDGDGFIDNYRGWDFANNDNNPQADQNGHGTLVTGVAAASTNNSTGVAGAGYNTRYMPIKVFSSKDGRFIRGYEAIAYAADMGCQIINLSWGSPALRSDFVQDIINYAVLEKDAVVVAAAGNEKREVDYYPASYTNVLSVTSSDSRQATRDYKFDGHSWSRFVDLSAPGNLVYATSNGGNYGSSGGTSFASPQVAAAAALIRAQYPELSALQVMERLRRSTDDISAIGNNAQFARRIGTGRLNMQKALAPEVGPSIRMDKFYYDNGFGAYAFHNDTLELWIDVTNYLDPSAPATVTLVSESPYATVLQSTSALSALGTLASASTKAAPFRIVLSPNLPALAMLSFRLDFDSGSYSDYQYFDLRSSGEYIDVTVNDLTLTVASNGNLGYNYDYNLQGLGLRYQNSPLAHNMGLLIGQKANAMANNMIFYNVPAIRDQDYKIQDRLRLYARSKADIDARSSFRTVVQDSVRLNLQIDQKILGWKDPSVAALVLEYRVINRSDSAYENLHVALFSDFNIKQFYLNRADWNADYQLGYTYDDSKNLYTGVALLTNQQMLYHAIDLNTREGNTADLGAIISRREKFGFISQGIHKTGAGTAGKGNDVAQVIGGSIANLLPYSAQNVAFAFVTASTLEELKAATLKAKEQYLNYRSTPPLIAHVTACAGQRVEITPREGTRYRFFADLEATDFIAEAETLLLPAMSQNKTIYAASMENGWAGELQRIEIEYAEPTVNFSMSGDKLTLNAGLDERIQFFGESEEATSWLWDFGNGFQSTFKEPVMQYTKAGTYQVRLTITTAAGCTATLAKTLTVIRLEDAPLAADQTVCAGEKALIEDSTGKPINVYADEALSELLYSGLSFESDPLTTTTRFYLTTGQGDTESLSSAITLYVPQNLSLFELAEEEVAFDPESPVFFTSTSTEAVRWEWNFGDGTSSDLQNPSHAYAEAGTYTITLTAYSAGGCMDVTEQTLVLTAPQGILNKPHALRLQLYPNPTPDQATITLPASLRPGARLLVLDASGRVVQQQPVPVQGQLLLSLEQQPAGIYLVRLMDGSTVWQSRLMRQ</sequence>
<dbReference type="eggNOG" id="COG1404">
    <property type="taxonomic scope" value="Bacteria"/>
</dbReference>
<dbReference type="PATRIC" id="fig|1279009.4.peg.97"/>
<dbReference type="PRINTS" id="PR00723">
    <property type="entry name" value="SUBTILISIN"/>
</dbReference>
<feature type="active site" description="Charge relay system" evidence="5">
    <location>
        <position position="233"/>
    </location>
</feature>
<dbReference type="InterPro" id="IPR023827">
    <property type="entry name" value="Peptidase_S8_Asp-AS"/>
</dbReference>
<dbReference type="SUPFAM" id="SSF49299">
    <property type="entry name" value="PKD domain"/>
    <property type="match status" value="2"/>
</dbReference>
<feature type="region of interest" description="Disordered" evidence="7">
    <location>
        <begin position="43"/>
        <end position="64"/>
    </location>
</feature>
<dbReference type="Gene3D" id="2.60.40.10">
    <property type="entry name" value="Immunoglobulins"/>
    <property type="match status" value="2"/>
</dbReference>
<evidence type="ECO:0000256" key="1">
    <source>
        <dbReference type="ARBA" id="ARBA00011073"/>
    </source>
</evidence>
<dbReference type="eggNOG" id="COG3291">
    <property type="taxonomic scope" value="Bacteria"/>
</dbReference>
<feature type="active site" description="Charge relay system" evidence="5">
    <location>
        <position position="392"/>
    </location>
</feature>
<dbReference type="SUPFAM" id="SSF52743">
    <property type="entry name" value="Subtilisin-like"/>
    <property type="match status" value="1"/>
</dbReference>
<evidence type="ECO:0000256" key="3">
    <source>
        <dbReference type="ARBA" id="ARBA00022801"/>
    </source>
</evidence>
<dbReference type="RefSeq" id="WP_009193506.1">
    <property type="nucleotide sequence ID" value="NZ_AODQ01000001.1"/>
</dbReference>
<dbReference type="Proteomes" id="UP000011910">
    <property type="component" value="Unassembled WGS sequence"/>
</dbReference>
<feature type="chain" id="PRO_5004082116" evidence="8">
    <location>
        <begin position="22"/>
        <end position="1263"/>
    </location>
</feature>
<name>M7NCD9_9BACT</name>
<dbReference type="InterPro" id="IPR000601">
    <property type="entry name" value="PKD_dom"/>
</dbReference>
<dbReference type="InterPro" id="IPR000209">
    <property type="entry name" value="Peptidase_S8/S53_dom"/>
</dbReference>
<dbReference type="PROSITE" id="PS00136">
    <property type="entry name" value="SUBTILASE_ASP"/>
    <property type="match status" value="1"/>
</dbReference>
<dbReference type="InterPro" id="IPR035986">
    <property type="entry name" value="PKD_dom_sf"/>
</dbReference>
<keyword evidence="2 5" id="KW-0645">Protease</keyword>
<dbReference type="InterPro" id="IPR036852">
    <property type="entry name" value="Peptidase_S8/S53_dom_sf"/>
</dbReference>
<dbReference type="PROSITE" id="PS50093">
    <property type="entry name" value="PKD"/>
    <property type="match status" value="2"/>
</dbReference>
<feature type="domain" description="PKD" evidence="9">
    <location>
        <begin position="958"/>
        <end position="1012"/>
    </location>
</feature>
<dbReference type="InterPro" id="IPR015500">
    <property type="entry name" value="Peptidase_S8_subtilisin-rel"/>
</dbReference>
<dbReference type="PROSITE" id="PS00138">
    <property type="entry name" value="SUBTILASE_SER"/>
    <property type="match status" value="1"/>
</dbReference>
<evidence type="ECO:0000256" key="2">
    <source>
        <dbReference type="ARBA" id="ARBA00022670"/>
    </source>
</evidence>
<evidence type="ECO:0000256" key="8">
    <source>
        <dbReference type="SAM" id="SignalP"/>
    </source>
</evidence>
<dbReference type="InterPro" id="IPR022398">
    <property type="entry name" value="Peptidase_S8_His-AS"/>
</dbReference>
<dbReference type="AlphaFoldDB" id="M7NCD9"/>
<dbReference type="EMBL" id="AODQ01000001">
    <property type="protein sequence ID" value="EMR04821.1"/>
    <property type="molecule type" value="Genomic_DNA"/>
</dbReference>
<comment type="caution">
    <text evidence="10">The sequence shown here is derived from an EMBL/GenBank/DDBJ whole genome shotgun (WGS) entry which is preliminary data.</text>
</comment>
<evidence type="ECO:0000256" key="4">
    <source>
        <dbReference type="ARBA" id="ARBA00022825"/>
    </source>
</evidence>
<dbReference type="InterPro" id="IPR026444">
    <property type="entry name" value="Secre_tail"/>
</dbReference>
<proteinExistence type="inferred from homology"/>
<evidence type="ECO:0000256" key="7">
    <source>
        <dbReference type="SAM" id="MobiDB-lite"/>
    </source>
</evidence>
<feature type="active site" description="Charge relay system" evidence="5">
    <location>
        <position position="177"/>
    </location>
</feature>
<evidence type="ECO:0000313" key="11">
    <source>
        <dbReference type="Proteomes" id="UP000011910"/>
    </source>
</evidence>
<dbReference type="PROSITE" id="PS51892">
    <property type="entry name" value="SUBTILASE"/>
    <property type="match status" value="1"/>
</dbReference>
<dbReference type="InterPro" id="IPR013783">
    <property type="entry name" value="Ig-like_fold"/>
</dbReference>
<keyword evidence="3 5" id="KW-0378">Hydrolase</keyword>
<dbReference type="PROSITE" id="PS00137">
    <property type="entry name" value="SUBTILASE_HIS"/>
    <property type="match status" value="1"/>
</dbReference>
<evidence type="ECO:0000256" key="6">
    <source>
        <dbReference type="RuleBase" id="RU003355"/>
    </source>
</evidence>
<dbReference type="Pfam" id="PF00082">
    <property type="entry name" value="Peptidase_S8"/>
    <property type="match status" value="1"/>
</dbReference>
<dbReference type="PANTHER" id="PTHR43399">
    <property type="entry name" value="SUBTILISIN-RELATED"/>
    <property type="match status" value="1"/>
</dbReference>
<dbReference type="Pfam" id="PF18911">
    <property type="entry name" value="PKD_4"/>
    <property type="match status" value="2"/>
</dbReference>
<protein>
    <submittedName>
        <fullName evidence="10">Thermophilic serine proteinase</fullName>
        <ecNumber evidence="10">3.4.21.-</ecNumber>
    </submittedName>
</protein>
<feature type="domain" description="PKD" evidence="9">
    <location>
        <begin position="1109"/>
        <end position="1161"/>
    </location>
</feature>
<dbReference type="CDD" id="cd00146">
    <property type="entry name" value="PKD"/>
    <property type="match status" value="2"/>
</dbReference>
<dbReference type="GO" id="GO:0006508">
    <property type="term" value="P:proteolysis"/>
    <property type="evidence" value="ECO:0007669"/>
    <property type="project" value="UniProtKB-KW"/>
</dbReference>
<dbReference type="SMART" id="SM00089">
    <property type="entry name" value="PKD"/>
    <property type="match status" value="2"/>
</dbReference>
<dbReference type="STRING" id="1279009.ADICEAN_00092"/>
<feature type="signal peptide" evidence="8">
    <location>
        <begin position="1"/>
        <end position="21"/>
    </location>
</feature>
<gene>
    <name evidence="10" type="ORF">ADICEAN_00092</name>
</gene>
<dbReference type="EC" id="3.4.21.-" evidence="10"/>
<dbReference type="OrthoDB" id="9813435at2"/>
<keyword evidence="8" id="KW-0732">Signal</keyword>
<dbReference type="InterPro" id="IPR022409">
    <property type="entry name" value="PKD/Chitinase_dom"/>
</dbReference>
<accession>M7NCD9</accession>
<reference evidence="10 11" key="1">
    <citation type="journal article" date="2013" name="Genome Announc.">
        <title>Draft Genome Sequence of Cesiribacter andamanensis Strain AMV16T, Isolated from a Soil Sample from a Mud Volcano in the Andaman Islands, India.</title>
        <authorList>
            <person name="Shivaji S."/>
            <person name="Ara S."/>
            <person name="Begum Z."/>
            <person name="Srinivas T.N."/>
            <person name="Singh A."/>
            <person name="Kumar Pinnaka A."/>
        </authorList>
    </citation>
    <scope>NUCLEOTIDE SEQUENCE [LARGE SCALE GENOMIC DNA]</scope>
    <source>
        <strain evidence="10 11">AMV16</strain>
    </source>
</reference>
<evidence type="ECO:0000259" key="9">
    <source>
        <dbReference type="PROSITE" id="PS50093"/>
    </source>
</evidence>
<keyword evidence="4 5" id="KW-0720">Serine protease</keyword>
<dbReference type="Gene3D" id="3.40.50.200">
    <property type="entry name" value="Peptidase S8/S53 domain"/>
    <property type="match status" value="1"/>
</dbReference>
<keyword evidence="11" id="KW-1185">Reference proteome</keyword>